<protein>
    <submittedName>
        <fullName evidence="1">Uncharacterized protein</fullName>
    </submittedName>
</protein>
<proteinExistence type="predicted"/>
<dbReference type="EMBL" id="GBXM01041088">
    <property type="protein sequence ID" value="JAH67489.1"/>
    <property type="molecule type" value="Transcribed_RNA"/>
</dbReference>
<sequence>METSCLYPVIYLFI</sequence>
<name>A0A0E9UNP2_ANGAN</name>
<organism evidence="1">
    <name type="scientific">Anguilla anguilla</name>
    <name type="common">European freshwater eel</name>
    <name type="synonym">Muraena anguilla</name>
    <dbReference type="NCBI Taxonomy" id="7936"/>
    <lineage>
        <taxon>Eukaryota</taxon>
        <taxon>Metazoa</taxon>
        <taxon>Chordata</taxon>
        <taxon>Craniata</taxon>
        <taxon>Vertebrata</taxon>
        <taxon>Euteleostomi</taxon>
        <taxon>Actinopterygii</taxon>
        <taxon>Neopterygii</taxon>
        <taxon>Teleostei</taxon>
        <taxon>Anguilliformes</taxon>
        <taxon>Anguillidae</taxon>
        <taxon>Anguilla</taxon>
    </lineage>
</organism>
<evidence type="ECO:0000313" key="1">
    <source>
        <dbReference type="EMBL" id="JAH67489.1"/>
    </source>
</evidence>
<accession>A0A0E9UNP2</accession>
<reference evidence="1" key="1">
    <citation type="submission" date="2014-11" db="EMBL/GenBank/DDBJ databases">
        <authorList>
            <person name="Amaro Gonzalez C."/>
        </authorList>
    </citation>
    <scope>NUCLEOTIDE SEQUENCE</scope>
</reference>
<reference evidence="1" key="2">
    <citation type="journal article" date="2015" name="Fish Shellfish Immunol.">
        <title>Early steps in the European eel (Anguilla anguilla)-Vibrio vulnificus interaction in the gills: Role of the RtxA13 toxin.</title>
        <authorList>
            <person name="Callol A."/>
            <person name="Pajuelo D."/>
            <person name="Ebbesson L."/>
            <person name="Teles M."/>
            <person name="MacKenzie S."/>
            <person name="Amaro C."/>
        </authorList>
    </citation>
    <scope>NUCLEOTIDE SEQUENCE</scope>
</reference>